<evidence type="ECO:0000256" key="6">
    <source>
        <dbReference type="ARBA" id="ARBA00022840"/>
    </source>
</evidence>
<dbReference type="GO" id="GO:0005998">
    <property type="term" value="P:xylulose catabolic process"/>
    <property type="evidence" value="ECO:0007669"/>
    <property type="project" value="UniProtKB-UniRule"/>
</dbReference>
<evidence type="ECO:0000256" key="9">
    <source>
        <dbReference type="RuleBase" id="RU003733"/>
    </source>
</evidence>
<dbReference type="EMBL" id="LT629688">
    <property type="protein sequence ID" value="SDE15745.1"/>
    <property type="molecule type" value="Genomic_DNA"/>
</dbReference>
<dbReference type="Proteomes" id="UP000198546">
    <property type="component" value="Chromosome i"/>
</dbReference>
<dbReference type="GO" id="GO:0004856">
    <property type="term" value="F:D-xylulokinase activity"/>
    <property type="evidence" value="ECO:0007669"/>
    <property type="project" value="UniProtKB-UniRule"/>
</dbReference>
<dbReference type="InterPro" id="IPR006000">
    <property type="entry name" value="Xylulokinase"/>
</dbReference>
<dbReference type="PANTHER" id="PTHR43095:SF5">
    <property type="entry name" value="XYLULOSE KINASE"/>
    <property type="match status" value="1"/>
</dbReference>
<accession>A0A1G7AP11</accession>
<feature type="domain" description="Carbohydrate kinase FGGY N-terminal" evidence="11">
    <location>
        <begin position="5"/>
        <end position="243"/>
    </location>
</feature>
<feature type="binding site" evidence="8">
    <location>
        <begin position="80"/>
        <end position="81"/>
    </location>
    <ligand>
        <name>substrate</name>
    </ligand>
</feature>
<evidence type="ECO:0000256" key="2">
    <source>
        <dbReference type="ARBA" id="ARBA00022629"/>
    </source>
</evidence>
<dbReference type="AlphaFoldDB" id="A0A1G7AP11"/>
<dbReference type="CDD" id="cd07808">
    <property type="entry name" value="ASKHA_NBD_FGGY_EcXK-like"/>
    <property type="match status" value="1"/>
</dbReference>
<comment type="catalytic activity">
    <reaction evidence="8 10">
        <text>D-xylulose + ATP = D-xylulose 5-phosphate + ADP + H(+)</text>
        <dbReference type="Rhea" id="RHEA:10964"/>
        <dbReference type="ChEBI" id="CHEBI:15378"/>
        <dbReference type="ChEBI" id="CHEBI:17140"/>
        <dbReference type="ChEBI" id="CHEBI:30616"/>
        <dbReference type="ChEBI" id="CHEBI:57737"/>
        <dbReference type="ChEBI" id="CHEBI:456216"/>
        <dbReference type="EC" id="2.7.1.17"/>
    </reaction>
</comment>
<dbReference type="RefSeq" id="WP_197679037.1">
    <property type="nucleotide sequence ID" value="NZ_LT629688.1"/>
</dbReference>
<keyword evidence="5 8" id="KW-0418">Kinase</keyword>
<dbReference type="Gene3D" id="3.30.420.40">
    <property type="match status" value="2"/>
</dbReference>
<dbReference type="InterPro" id="IPR000577">
    <property type="entry name" value="Carb_kinase_FGGY"/>
</dbReference>
<evidence type="ECO:0000313" key="14">
    <source>
        <dbReference type="Proteomes" id="UP000198546"/>
    </source>
</evidence>
<feature type="active site" description="Proton acceptor" evidence="8">
    <location>
        <position position="240"/>
    </location>
</feature>
<name>A0A1G7AP11_9ACTN</name>
<dbReference type="Pfam" id="PF02782">
    <property type="entry name" value="FGGY_C"/>
    <property type="match status" value="1"/>
</dbReference>
<dbReference type="InterPro" id="IPR043129">
    <property type="entry name" value="ATPase_NBD"/>
</dbReference>
<dbReference type="PROSITE" id="PS00933">
    <property type="entry name" value="FGGY_KINASES_1"/>
    <property type="match status" value="1"/>
</dbReference>
<dbReference type="PROSITE" id="PS00445">
    <property type="entry name" value="FGGY_KINASES_2"/>
    <property type="match status" value="1"/>
</dbReference>
<dbReference type="GO" id="GO:0005524">
    <property type="term" value="F:ATP binding"/>
    <property type="evidence" value="ECO:0007669"/>
    <property type="project" value="UniProtKB-UniRule"/>
</dbReference>
<evidence type="ECO:0000256" key="7">
    <source>
        <dbReference type="ARBA" id="ARBA00023277"/>
    </source>
</evidence>
<keyword evidence="2 8" id="KW-0859">Xylose metabolism</keyword>
<keyword evidence="7 8" id="KW-0119">Carbohydrate metabolism</keyword>
<keyword evidence="3 8" id="KW-0808">Transferase</keyword>
<evidence type="ECO:0000259" key="11">
    <source>
        <dbReference type="Pfam" id="PF00370"/>
    </source>
</evidence>
<evidence type="ECO:0000256" key="5">
    <source>
        <dbReference type="ARBA" id="ARBA00022777"/>
    </source>
</evidence>
<evidence type="ECO:0000259" key="12">
    <source>
        <dbReference type="Pfam" id="PF02782"/>
    </source>
</evidence>
<keyword evidence="14" id="KW-1185">Reference proteome</keyword>
<evidence type="ECO:0000256" key="3">
    <source>
        <dbReference type="ARBA" id="ARBA00022679"/>
    </source>
</evidence>
<dbReference type="InterPro" id="IPR018483">
    <property type="entry name" value="Carb_kinase_FGGY_CS"/>
</dbReference>
<evidence type="ECO:0000256" key="1">
    <source>
        <dbReference type="ARBA" id="ARBA00009156"/>
    </source>
</evidence>
<feature type="domain" description="Carbohydrate kinase FGGY C-terminal" evidence="12">
    <location>
        <begin position="258"/>
        <end position="446"/>
    </location>
</feature>
<evidence type="ECO:0000256" key="4">
    <source>
        <dbReference type="ARBA" id="ARBA00022741"/>
    </source>
</evidence>
<proteinExistence type="inferred from homology"/>
<evidence type="ECO:0000313" key="13">
    <source>
        <dbReference type="EMBL" id="SDE15745.1"/>
    </source>
</evidence>
<reference evidence="13 14" key="1">
    <citation type="submission" date="2016-10" db="EMBL/GenBank/DDBJ databases">
        <authorList>
            <person name="de Groot N.N."/>
        </authorList>
    </citation>
    <scope>NUCLEOTIDE SEQUENCE [LARGE SCALE GENOMIC DNA]</scope>
    <source>
        <strain evidence="13 14">MON 2.2</strain>
    </source>
</reference>
<evidence type="ECO:0000256" key="10">
    <source>
        <dbReference type="RuleBase" id="RU364073"/>
    </source>
</evidence>
<comment type="function">
    <text evidence="8">Catalyzes the phosphorylation of D-xylulose to D-xylulose 5-phosphate.</text>
</comment>
<sequence length="497" mass="52011">MSGTWLGIDLGTSGVKVVAVDGSAEVLATETVGYPLHLPEPGWVEQDPADWWSATVQAVRAVAARIDPDDVVAIGLCGQMHGMVALDAANQVLRRAVLWNDNRNGAECEWLLEQVGGLDGLLALTNNTALPGYTVGKILWLRNHEPDTFARTDVVLNPKDLLRLHLTGDRVTEVSDASGTGLLDVRARRWSTDLLAALDLPASLLPPVVESSDVTGRLTAAAAALVGLRAGTPVVGGGGDSVLQTTSMGIESPGLLGITLGTAGILGAAVDHCPDNVGGRVQVSCGNAPDRWHVMGVALTTGGALQWWRDALAPLLGERPATQALAELAARSPVGAKGLRFLPYLVGERCPHVDPGARGAWVGLDLRHDVADMTRAVVEGALLNVREVRDVLAGLGLAVDDVRISGGASVYPIWSQTLADVLGTPVSSVSGGEHGAAHGAALLAGVGTGQWPSLREALRRVHVTSTTEPDPDRVAVHDRGYAEFRRLYPALYGGDRP</sequence>
<dbReference type="STRING" id="675864.SAMN04489747_2664"/>
<dbReference type="PANTHER" id="PTHR43095">
    <property type="entry name" value="SUGAR KINASE"/>
    <property type="match status" value="1"/>
</dbReference>
<gene>
    <name evidence="8 10" type="primary">xylB</name>
    <name evidence="13" type="ORF">SAMN04489747_2664</name>
</gene>
<keyword evidence="4 8" id="KW-0547">Nucleotide-binding</keyword>
<dbReference type="InterPro" id="IPR018485">
    <property type="entry name" value="FGGY_C"/>
</dbReference>
<keyword evidence="6 8" id="KW-0067">ATP-binding</keyword>
<comment type="similarity">
    <text evidence="1 8 9">Belongs to the FGGY kinase family.</text>
</comment>
<feature type="site" description="Important for activity" evidence="8">
    <location>
        <position position="9"/>
    </location>
</feature>
<protein>
    <recommendedName>
        <fullName evidence="8 10">Xylulose kinase</fullName>
        <shortName evidence="8 10">Xylulokinase</shortName>
        <ecNumber evidence="8 10">2.7.1.17</ecNumber>
    </recommendedName>
</protein>
<dbReference type="GO" id="GO:0042732">
    <property type="term" value="P:D-xylose metabolic process"/>
    <property type="evidence" value="ECO:0007669"/>
    <property type="project" value="UniProtKB-KW"/>
</dbReference>
<dbReference type="InterPro" id="IPR050406">
    <property type="entry name" value="FGGY_Carb_Kinase"/>
</dbReference>
<dbReference type="PIRSF" id="PIRSF000538">
    <property type="entry name" value="GlpK"/>
    <property type="match status" value="1"/>
</dbReference>
<dbReference type="Pfam" id="PF00370">
    <property type="entry name" value="FGGY_N"/>
    <property type="match status" value="1"/>
</dbReference>
<dbReference type="NCBIfam" id="TIGR01312">
    <property type="entry name" value="XylB"/>
    <property type="match status" value="1"/>
</dbReference>
<dbReference type="InterPro" id="IPR018484">
    <property type="entry name" value="FGGY_N"/>
</dbReference>
<organism evidence="13 14">
    <name type="scientific">Auraticoccus monumenti</name>
    <dbReference type="NCBI Taxonomy" id="675864"/>
    <lineage>
        <taxon>Bacteria</taxon>
        <taxon>Bacillati</taxon>
        <taxon>Actinomycetota</taxon>
        <taxon>Actinomycetes</taxon>
        <taxon>Propionibacteriales</taxon>
        <taxon>Propionibacteriaceae</taxon>
        <taxon>Auraticoccus</taxon>
    </lineage>
</organism>
<evidence type="ECO:0000256" key="8">
    <source>
        <dbReference type="HAMAP-Rule" id="MF_02220"/>
    </source>
</evidence>
<dbReference type="EC" id="2.7.1.17" evidence="8 10"/>
<dbReference type="SUPFAM" id="SSF53067">
    <property type="entry name" value="Actin-like ATPase domain"/>
    <property type="match status" value="2"/>
</dbReference>
<dbReference type="HAMAP" id="MF_02220">
    <property type="entry name" value="XylB"/>
    <property type="match status" value="1"/>
</dbReference>